<keyword evidence="1" id="KW-0479">Metal-binding</keyword>
<evidence type="ECO:0000256" key="1">
    <source>
        <dbReference type="PROSITE-ProRule" id="PRU00325"/>
    </source>
</evidence>
<dbReference type="GO" id="GO:0097196">
    <property type="term" value="C:Shu complex"/>
    <property type="evidence" value="ECO:0007669"/>
    <property type="project" value="TreeGrafter"/>
</dbReference>
<keyword evidence="1" id="KW-0863">Zinc-finger</keyword>
<proteinExistence type="predicted"/>
<dbReference type="PANTHER" id="PTHR28498:SF1">
    <property type="entry name" value="ZINC FINGER SWIM DOMAIN-CONTAINING PROTEIN 7"/>
    <property type="match status" value="1"/>
</dbReference>
<keyword evidence="4" id="KW-1185">Reference proteome</keyword>
<dbReference type="AlphaFoldDB" id="A0A1J4MD69"/>
<dbReference type="PANTHER" id="PTHR28498">
    <property type="entry name" value="ZINC FINGER SWIM DOMAIN-CONTAINING PROTEIN 7"/>
    <property type="match status" value="1"/>
</dbReference>
<dbReference type="InterPro" id="IPR007527">
    <property type="entry name" value="Znf_SWIM"/>
</dbReference>
<dbReference type="Proteomes" id="UP000186176">
    <property type="component" value="Unassembled WGS sequence"/>
</dbReference>
<dbReference type="EMBL" id="LRBP01000032">
    <property type="protein sequence ID" value="OII70956.1"/>
    <property type="molecule type" value="Genomic_DNA"/>
</dbReference>
<reference evidence="3 4" key="1">
    <citation type="submission" date="2016-10" db="EMBL/GenBank/DDBJ databases">
        <title>Reductive evolution of mitochondrial metabolism and differential evolution of invasion-related proteins in Cryptosporidium.</title>
        <authorList>
            <person name="Liu S."/>
            <person name="Roellig D.M."/>
            <person name="Guo Y."/>
            <person name="Li N."/>
            <person name="Frace M.A."/>
            <person name="Tang K."/>
            <person name="Zhang L."/>
            <person name="Feng Y."/>
            <person name="Xiao L."/>
        </authorList>
    </citation>
    <scope>NUCLEOTIDE SEQUENCE [LARGE SCALE GENOMIC DNA]</scope>
    <source>
        <strain evidence="3">39726</strain>
    </source>
</reference>
<gene>
    <name evidence="3" type="ORF">cubi_03254</name>
</gene>
<keyword evidence="1" id="KW-0862">Zinc</keyword>
<dbReference type="OrthoDB" id="337581at2759"/>
<dbReference type="PROSITE" id="PS50966">
    <property type="entry name" value="ZF_SWIM"/>
    <property type="match status" value="1"/>
</dbReference>
<protein>
    <recommendedName>
        <fullName evidence="2">SWIM-type domain-containing protein</fullName>
    </recommendedName>
</protein>
<dbReference type="GO" id="GO:0008270">
    <property type="term" value="F:zinc ion binding"/>
    <property type="evidence" value="ECO:0007669"/>
    <property type="project" value="UniProtKB-KW"/>
</dbReference>
<dbReference type="RefSeq" id="XP_028873053.1">
    <property type="nucleotide sequence ID" value="XM_029020267.1"/>
</dbReference>
<dbReference type="GeneID" id="39980046"/>
<feature type="domain" description="SWIM-type" evidence="2">
    <location>
        <begin position="88"/>
        <end position="137"/>
    </location>
</feature>
<dbReference type="VEuPathDB" id="CryptoDB:cubi_03254"/>
<evidence type="ECO:0000259" key="2">
    <source>
        <dbReference type="PROSITE" id="PS50966"/>
    </source>
</evidence>
<evidence type="ECO:0000313" key="3">
    <source>
        <dbReference type="EMBL" id="OII70956.1"/>
    </source>
</evidence>
<accession>A0A1J4MD69</accession>
<name>A0A1J4MD69_9CRYT</name>
<dbReference type="GO" id="GO:0000724">
    <property type="term" value="P:double-strand break repair via homologous recombination"/>
    <property type="evidence" value="ECO:0007669"/>
    <property type="project" value="TreeGrafter"/>
</dbReference>
<organism evidence="3 4">
    <name type="scientific">Cryptosporidium ubiquitum</name>
    <dbReference type="NCBI Taxonomy" id="857276"/>
    <lineage>
        <taxon>Eukaryota</taxon>
        <taxon>Sar</taxon>
        <taxon>Alveolata</taxon>
        <taxon>Apicomplexa</taxon>
        <taxon>Conoidasida</taxon>
        <taxon>Coccidia</taxon>
        <taxon>Eucoccidiorida</taxon>
        <taxon>Eimeriorina</taxon>
        <taxon>Cryptosporidiidae</taxon>
        <taxon>Cryptosporidium</taxon>
    </lineage>
</organism>
<sequence length="225" mass="26057">MSYMLKYCSIRNQDHINSLLSLVGELRPVNKRPDIQQKDNTHSKMDLNLGILKTISEICPGLVEKAISLIDYGKINVYIERRSHRRFYIMEATTKGQDINYLVMKHFCTCHSYIDKVVLQKKEITCKHELAYYLIDSMYIPEVIDSLGLGNDFYTKSGAEKNSDKKEDEEVNGRNDEETIHFVGIANPLIKAHLVSETKFSEIYIEYTSNFFIDNGLFKKIGRQI</sequence>
<comment type="caution">
    <text evidence="3">The sequence shown here is derived from an EMBL/GenBank/DDBJ whole genome shotgun (WGS) entry which is preliminary data.</text>
</comment>
<evidence type="ECO:0000313" key="4">
    <source>
        <dbReference type="Proteomes" id="UP000186176"/>
    </source>
</evidence>